<dbReference type="Gene3D" id="3.20.20.70">
    <property type="entry name" value="Aldolase class I"/>
    <property type="match status" value="1"/>
</dbReference>
<proteinExistence type="predicted"/>
<accession>A0A1K1RVM2</accession>
<comment type="pathway">
    <text evidence="1">Cofactor biosynthesis; thiamine diphosphate biosynthesis.</text>
</comment>
<evidence type="ECO:0000313" key="5">
    <source>
        <dbReference type="Proteomes" id="UP000182248"/>
    </source>
</evidence>
<evidence type="ECO:0000256" key="1">
    <source>
        <dbReference type="ARBA" id="ARBA00004948"/>
    </source>
</evidence>
<name>A0A1K1RVM2_9FLAO</name>
<dbReference type="InterPro" id="IPR022998">
    <property type="entry name" value="ThiamineP_synth_TenI"/>
</dbReference>
<protein>
    <submittedName>
        <fullName evidence="4">Thiamine-phosphate pyrophosphorylase</fullName>
    </submittedName>
</protein>
<dbReference type="SUPFAM" id="SSF51391">
    <property type="entry name" value="Thiamin phosphate synthase"/>
    <property type="match status" value="1"/>
</dbReference>
<reference evidence="4 5" key="1">
    <citation type="submission" date="2016-11" db="EMBL/GenBank/DDBJ databases">
        <authorList>
            <person name="Jaros S."/>
            <person name="Januszkiewicz K."/>
            <person name="Wedrychowicz H."/>
        </authorList>
    </citation>
    <scope>NUCLEOTIDE SEQUENCE [LARGE SCALE GENOMIC DNA]</scope>
    <source>
        <strain evidence="4 5">CGMCC 1.12145</strain>
    </source>
</reference>
<sequence length="216" mass="24023">MKNSKRSTNIPELVVITCPGISPDEIPAIIGMFEEGLQTLHLRKPGMNRAETIRFLDQIPETYHPGIALHQHYDITDDYTLKGIHLPEKARKKKDAGTLIDIYRKKELSVSTSFHATEALLSCKADTFDYAFLSPVFDSISKTGYGGHSFDLSGQELPFPVLALGGVTPEHIPTALQNGFSGIAVLGYIWNASSPVEAFRYLLEQYNKKSELLRSK</sequence>
<dbReference type="Pfam" id="PF02581">
    <property type="entry name" value="TMP-TENI"/>
    <property type="match status" value="1"/>
</dbReference>
<evidence type="ECO:0000259" key="3">
    <source>
        <dbReference type="Pfam" id="PF02581"/>
    </source>
</evidence>
<dbReference type="CDD" id="cd00564">
    <property type="entry name" value="TMP_TenI"/>
    <property type="match status" value="1"/>
</dbReference>
<dbReference type="PANTHER" id="PTHR20857:SF15">
    <property type="entry name" value="THIAMINE-PHOSPHATE SYNTHASE"/>
    <property type="match status" value="1"/>
</dbReference>
<dbReference type="RefSeq" id="WP_083565005.1">
    <property type="nucleotide sequence ID" value="NZ_FPJE01000036.1"/>
</dbReference>
<organism evidence="4 5">
    <name type="scientific">Sinomicrobium oceani</name>
    <dbReference type="NCBI Taxonomy" id="1150368"/>
    <lineage>
        <taxon>Bacteria</taxon>
        <taxon>Pseudomonadati</taxon>
        <taxon>Bacteroidota</taxon>
        <taxon>Flavobacteriia</taxon>
        <taxon>Flavobacteriales</taxon>
        <taxon>Flavobacteriaceae</taxon>
        <taxon>Sinomicrobium</taxon>
    </lineage>
</organism>
<dbReference type="STRING" id="1150368.SAMN02927921_04032"/>
<dbReference type="InterPro" id="IPR036206">
    <property type="entry name" value="ThiamineP_synth_sf"/>
</dbReference>
<dbReference type="GO" id="GO:0009228">
    <property type="term" value="P:thiamine biosynthetic process"/>
    <property type="evidence" value="ECO:0007669"/>
    <property type="project" value="UniProtKB-KW"/>
</dbReference>
<dbReference type="EMBL" id="FPJE01000036">
    <property type="protein sequence ID" value="SFW75876.1"/>
    <property type="molecule type" value="Genomic_DNA"/>
</dbReference>
<dbReference type="PANTHER" id="PTHR20857">
    <property type="entry name" value="THIAMINE-PHOSPHATE PYROPHOSPHORYLASE"/>
    <property type="match status" value="1"/>
</dbReference>
<dbReference type="OrthoDB" id="194683at2"/>
<dbReference type="InterPro" id="IPR013785">
    <property type="entry name" value="Aldolase_TIM"/>
</dbReference>
<dbReference type="AlphaFoldDB" id="A0A1K1RVM2"/>
<feature type="domain" description="Thiamine phosphate synthase/TenI" evidence="3">
    <location>
        <begin position="14"/>
        <end position="187"/>
    </location>
</feature>
<dbReference type="Proteomes" id="UP000182248">
    <property type="component" value="Unassembled WGS sequence"/>
</dbReference>
<dbReference type="GO" id="GO:0005737">
    <property type="term" value="C:cytoplasm"/>
    <property type="evidence" value="ECO:0007669"/>
    <property type="project" value="TreeGrafter"/>
</dbReference>
<evidence type="ECO:0000256" key="2">
    <source>
        <dbReference type="ARBA" id="ARBA00022977"/>
    </source>
</evidence>
<keyword evidence="2" id="KW-0784">Thiamine biosynthesis</keyword>
<evidence type="ECO:0000313" key="4">
    <source>
        <dbReference type="EMBL" id="SFW75876.1"/>
    </source>
</evidence>
<keyword evidence="5" id="KW-1185">Reference proteome</keyword>
<dbReference type="GO" id="GO:0004789">
    <property type="term" value="F:thiamine-phosphate diphosphorylase activity"/>
    <property type="evidence" value="ECO:0007669"/>
    <property type="project" value="TreeGrafter"/>
</dbReference>
<gene>
    <name evidence="4" type="ORF">SAMN02927921_04032</name>
</gene>